<gene>
    <name evidence="1" type="ORF">DPV79_32935</name>
</gene>
<dbReference type="AlphaFoldDB" id="A0A365QKT3"/>
<comment type="caution">
    <text evidence="1">The sequence shown here is derived from an EMBL/GenBank/DDBJ whole genome shotgun (WGS) entry which is preliminary data.</text>
</comment>
<evidence type="ECO:0000313" key="1">
    <source>
        <dbReference type="EMBL" id="RBB34026.1"/>
    </source>
</evidence>
<keyword evidence="2" id="KW-1185">Reference proteome</keyword>
<dbReference type="EMBL" id="QMFZ01000039">
    <property type="protein sequence ID" value="RBB34026.1"/>
    <property type="molecule type" value="Genomic_DNA"/>
</dbReference>
<dbReference type="Proteomes" id="UP000252458">
    <property type="component" value="Unassembled WGS sequence"/>
</dbReference>
<proteinExistence type="predicted"/>
<organism evidence="1 2">
    <name type="scientific">Burkholderia reimsis</name>
    <dbReference type="NCBI Taxonomy" id="2234132"/>
    <lineage>
        <taxon>Bacteria</taxon>
        <taxon>Pseudomonadati</taxon>
        <taxon>Pseudomonadota</taxon>
        <taxon>Betaproteobacteria</taxon>
        <taxon>Burkholderiales</taxon>
        <taxon>Burkholderiaceae</taxon>
        <taxon>Burkholderia</taxon>
    </lineage>
</organism>
<accession>A0A365QKT3</accession>
<reference evidence="1 2" key="1">
    <citation type="submission" date="2018-06" db="EMBL/GenBank/DDBJ databases">
        <title>Draft genome sequence of Burkholderia reimsis strain BE51 isolated from a French agricultural soil.</title>
        <authorList>
            <person name="Esmaeel Q."/>
        </authorList>
    </citation>
    <scope>NUCLEOTIDE SEQUENCE [LARGE SCALE GENOMIC DNA]</scope>
    <source>
        <strain evidence="1 2">BE51</strain>
    </source>
</reference>
<name>A0A365QKT3_9BURK</name>
<evidence type="ECO:0000313" key="2">
    <source>
        <dbReference type="Proteomes" id="UP000252458"/>
    </source>
</evidence>
<protein>
    <submittedName>
        <fullName evidence="1">Uncharacterized protein</fullName>
    </submittedName>
</protein>
<sequence length="519" mass="58104">MSKNTTDTALHRNPFCVLGVTTRDDRRKIVAMAEEQSLHLDSDVCQKARSALTNPRTRLSAEMAWMPGVAPRIVENLMQSLSDNPQAIRSEQGLPGLARANLMATACELVADDESVLPLARFIRDFAEVVETIDLEEVLRDVNEDRSISGFPEVQAAELVEEELSERRKAYRSALRNLLDTMEPPKLIETLSTVVNLATDKGNTHGPTLLDDLVDSYEVEAQGLLQKEAETLFIVIESARQAAPRGAQAVDVVLDGLEKIARNWYRFTKPIQTSAKSRGIVHQPSQDLAYALRGVGVMLNNEHSMLDQADRITRLLRELFAELPEVAERAQEDSEVIRGLRLQGEERDRDNEQWARDITFCAEVGLIFKEELAISPQGIRCNGRSIPLNSITRVRWGGVRRSVNGVPTGTDYTIAIGDNDSEQVVKLRKEATYSGFVAALWRAVCVRLALEMIAALEKGQSFSFGDFVVEDDAVTLVRHKFFGSNERVRLNWHEVRVWSADGRLYGPIRHFVGGAYHER</sequence>
<dbReference type="RefSeq" id="WP_113047416.1">
    <property type="nucleotide sequence ID" value="NZ_QMFZ01000039.1"/>
</dbReference>